<protein>
    <submittedName>
        <fullName evidence="1">Uncharacterized protein</fullName>
    </submittedName>
</protein>
<name>A0ABQ9DHM9_9PASS</name>
<accession>A0ABQ9DHM9</accession>
<evidence type="ECO:0000313" key="2">
    <source>
        <dbReference type="Proteomes" id="UP001145742"/>
    </source>
</evidence>
<keyword evidence="2" id="KW-1185">Reference proteome</keyword>
<dbReference type="Proteomes" id="UP001145742">
    <property type="component" value="Unassembled WGS sequence"/>
</dbReference>
<evidence type="ECO:0000313" key="1">
    <source>
        <dbReference type="EMBL" id="KAJ7422292.1"/>
    </source>
</evidence>
<reference evidence="1" key="1">
    <citation type="submission" date="2019-10" db="EMBL/GenBank/DDBJ databases">
        <authorList>
            <person name="Soares A.E.R."/>
            <person name="Aleixo A."/>
            <person name="Schneider P."/>
            <person name="Miyaki C.Y."/>
            <person name="Schneider M.P."/>
            <person name="Mello C."/>
            <person name="Vasconcelos A.T.R."/>
        </authorList>
    </citation>
    <scope>NUCLEOTIDE SEQUENCE</scope>
    <source>
        <tissue evidence="1">Muscle</tissue>
    </source>
</reference>
<proteinExistence type="predicted"/>
<comment type="caution">
    <text evidence="1">The sequence shown here is derived from an EMBL/GenBank/DDBJ whole genome shotgun (WGS) entry which is preliminary data.</text>
</comment>
<sequence>MLMRTQLRWAGHVSRMEDHRLLKIVLYGELATVCCKRGVPKKRCKDSLKQYLSLGHIDCHQWSTLASNPDSWKHPIMTLLLPLRTHGESVSRRKDNAERTIPCQYHLERRFAVTFVTRLVYPALAFLATSTLPASMGSACPKSSFAKPSHDDLLP</sequence>
<gene>
    <name evidence="1" type="ORF">WISP_38602</name>
</gene>
<dbReference type="EMBL" id="WHWB01033056">
    <property type="protein sequence ID" value="KAJ7422292.1"/>
    <property type="molecule type" value="Genomic_DNA"/>
</dbReference>
<organism evidence="1 2">
    <name type="scientific">Willisornis vidua</name>
    <name type="common">Xingu scale-backed antbird</name>
    <dbReference type="NCBI Taxonomy" id="1566151"/>
    <lineage>
        <taxon>Eukaryota</taxon>
        <taxon>Metazoa</taxon>
        <taxon>Chordata</taxon>
        <taxon>Craniata</taxon>
        <taxon>Vertebrata</taxon>
        <taxon>Euteleostomi</taxon>
        <taxon>Archelosauria</taxon>
        <taxon>Archosauria</taxon>
        <taxon>Dinosauria</taxon>
        <taxon>Saurischia</taxon>
        <taxon>Theropoda</taxon>
        <taxon>Coelurosauria</taxon>
        <taxon>Aves</taxon>
        <taxon>Neognathae</taxon>
        <taxon>Neoaves</taxon>
        <taxon>Telluraves</taxon>
        <taxon>Australaves</taxon>
        <taxon>Passeriformes</taxon>
        <taxon>Thamnophilidae</taxon>
        <taxon>Willisornis</taxon>
    </lineage>
</organism>